<comment type="subcellular location">
    <subcellularLocation>
        <location evidence="1">Nucleus</location>
    </subcellularLocation>
</comment>
<dbReference type="GO" id="GO:0017056">
    <property type="term" value="F:structural constituent of nuclear pore"/>
    <property type="evidence" value="ECO:0007669"/>
    <property type="project" value="TreeGrafter"/>
</dbReference>
<evidence type="ECO:0000256" key="3">
    <source>
        <dbReference type="ARBA" id="ARBA00023242"/>
    </source>
</evidence>
<evidence type="ECO:0000259" key="7">
    <source>
        <dbReference type="Pfam" id="PF23300"/>
    </source>
</evidence>
<dbReference type="GO" id="GO:0005643">
    <property type="term" value="C:nuclear pore"/>
    <property type="evidence" value="ECO:0007669"/>
    <property type="project" value="TreeGrafter"/>
</dbReference>
<evidence type="ECO:0000256" key="4">
    <source>
        <dbReference type="SAM" id="MobiDB-lite"/>
    </source>
</evidence>
<feature type="domain" description="Nucleoporin Nup120 helical" evidence="6">
    <location>
        <begin position="659"/>
        <end position="788"/>
    </location>
</feature>
<dbReference type="Pfam" id="PF11715">
    <property type="entry name" value="Beta-prop_Nup120_160"/>
    <property type="match status" value="1"/>
</dbReference>
<dbReference type="PANTHER" id="PTHR21286:SF0">
    <property type="entry name" value="NUCLEAR PORE COMPLEX PROTEIN NUP160"/>
    <property type="match status" value="1"/>
</dbReference>
<dbReference type="InterPro" id="IPR011047">
    <property type="entry name" value="Quinoprotein_ADH-like_sf"/>
</dbReference>
<feature type="compositionally biased region" description="Polar residues" evidence="4">
    <location>
        <begin position="1188"/>
        <end position="1197"/>
    </location>
</feature>
<feature type="compositionally biased region" description="Polar residues" evidence="4">
    <location>
        <begin position="1279"/>
        <end position="1294"/>
    </location>
</feature>
<protein>
    <recommendedName>
        <fullName evidence="10">Nucleoporin Nup120/160</fullName>
    </recommendedName>
</protein>
<accession>A0A507QU00</accession>
<evidence type="ECO:0000256" key="1">
    <source>
        <dbReference type="ARBA" id="ARBA00004123"/>
    </source>
</evidence>
<feature type="region of interest" description="Disordered" evidence="4">
    <location>
        <begin position="1171"/>
        <end position="1203"/>
    </location>
</feature>
<sequence>MARIYKETRLDLRPYSPDTVVSIQIPTQESNGNGSAQRRARFSHLSLFLGNDEPIARDEEEFSKRYLATQGSVYFRKRKAYPRTFLWRVVNDNKVLEIHCVDLVKGGTEQFEYDMTLRFEFQEGILPSMVALADLEDHEVLNVFVITASKQLYTLALLPEFFRRSAAIDENVSEWCKSCVPAPLAFSYPHRLHASSPLELFISLDNGSLLRLTRRSGDDGNAIFSLFIFLGSYWSPLTLDERSWGSSIRGLLKWHAQPSIKYQGRSLDPNTAVAVATTSDQTHLIAVCLNHTLKIWNLSSNRLVATKDLLDRQVQQHESALYTLNASESSFIRVFNAERAIDGGYRYYVITFSPFDDGRFKFWAVKGGLTSDLIIEDLFPDAPLRPMDPDPSGNVFWTIIDFQLKSAEEGKHMELWVLWRNKNIYQLYSLHFDFQSLVTDWSSNWVSTAWEIQREEIPPSMVLSDVVDPTEKWLKFFFYPGRFPPEVLETALVIYQEALRPLSSPNVSKKSASLQERLCSTITSTVALRKYAEEEMDFARYRTDADSKWRTFWQIADDLNKRRFEPFSLSYDTYYDLPWLLLSDSCAVIRECSSTELLLHNTDSELREGMTNIMDRWRHRNLSSEVSDLFEQASFLMKIASSFRAAFPAELESACQAALEVEIFTEPLFSVPDRIAAFQERCNFVDFVSDKEFDSLVAALNERMNVYSLPGEVFYTIIETIPLGFPGKDSDLLSTHFGTKATVNGAQETISHTHQVLFNLLVLSVFLDGEVKQEEDSTFDLANLFSTLIEMLREYEVMLWLCSNVRRCPDRFHNPPADTLSTPFSMDGDSGLKNKKIARMVTILEDLFATHIKPRQAINMPQSYALTLGIRDVLSWVTRQGEVALPNALVFIQCDLLAKGNTDLAWDFLRFQISTSWATYVKGRVYVAMSEFDTAAIYFRKAAYLLSCGKPLGNLHEMSSTLLDIVSVDSFYNGLPKYFQHILSIFEETRSFSHVADFASLALQALESEHKSEEDAEYVSLRNDLLSRLFYASLKTAQFDQAYSALSRYKDRALQKSSLSSLVASVLVASGPGTAGLNQLLLFPTSLVPNISSYIDETLVSLARKQTSFTSFLEEESTFDNSNRRWITDSNNSPDYCRILQAYRVLQNDYRGAAEVAYRNVQRLRKARDNPSPYLLVGNKKHTDPQRALQSSNQNQVVEEDDPESKEIRHELLALINLLACVDKSEAYILVEKDDATDSSEDLFQSQNERRISTTHADEDGNVFMDDAADNSHKPSTFGLFSNGNTNRRGSSATARRDSKPSFSFLPGGSTGSGGADTAARLSLSFHPRDNTTTRRVIVTLDHLRREYQSELDRVSRIERGDWEFGFGDDEGEDEGLNDETMVIS</sequence>
<organism evidence="8 9">
    <name type="scientific">Monascus purpureus</name>
    <name type="common">Red mold</name>
    <name type="synonym">Monascus anka</name>
    <dbReference type="NCBI Taxonomy" id="5098"/>
    <lineage>
        <taxon>Eukaryota</taxon>
        <taxon>Fungi</taxon>
        <taxon>Dikarya</taxon>
        <taxon>Ascomycota</taxon>
        <taxon>Pezizomycotina</taxon>
        <taxon>Eurotiomycetes</taxon>
        <taxon>Eurotiomycetidae</taxon>
        <taxon>Eurotiales</taxon>
        <taxon>Aspergillaceae</taxon>
        <taxon>Monascus</taxon>
    </lineage>
</organism>
<evidence type="ECO:0000256" key="2">
    <source>
        <dbReference type="ARBA" id="ARBA00022448"/>
    </source>
</evidence>
<keyword evidence="2" id="KW-0813">Transport</keyword>
<dbReference type="InterPro" id="IPR021717">
    <property type="entry name" value="Nucleoporin_Nup160"/>
</dbReference>
<name>A0A507QU00_MONPU</name>
<keyword evidence="9" id="KW-1185">Reference proteome</keyword>
<evidence type="ECO:0008006" key="10">
    <source>
        <dbReference type="Google" id="ProtNLM"/>
    </source>
</evidence>
<feature type="compositionally biased region" description="Acidic residues" evidence="4">
    <location>
        <begin position="1367"/>
        <end position="1378"/>
    </location>
</feature>
<dbReference type="SUPFAM" id="SSF50998">
    <property type="entry name" value="Quinoprotein alcohol dehydrogenase-like"/>
    <property type="match status" value="1"/>
</dbReference>
<feature type="region of interest" description="Disordered" evidence="4">
    <location>
        <begin position="1366"/>
        <end position="1385"/>
    </location>
</feature>
<gene>
    <name evidence="8" type="ORF">MPDQ_006677</name>
</gene>
<dbReference type="InterPro" id="IPR048884">
    <property type="entry name" value="Nup120_helical"/>
</dbReference>
<dbReference type="Pfam" id="PF23300">
    <property type="entry name" value="HEAT_Nup120"/>
    <property type="match status" value="1"/>
</dbReference>
<evidence type="ECO:0000259" key="6">
    <source>
        <dbReference type="Pfam" id="PF21486"/>
    </source>
</evidence>
<feature type="domain" description="Nucleoporin Nup120/160 beta-propeller" evidence="5">
    <location>
        <begin position="83"/>
        <end position="596"/>
    </location>
</feature>
<dbReference type="Proteomes" id="UP000319663">
    <property type="component" value="Unassembled WGS sequence"/>
</dbReference>
<feature type="region of interest" description="Disordered" evidence="4">
    <location>
        <begin position="1266"/>
        <end position="1316"/>
    </location>
</feature>
<dbReference type="Pfam" id="PF21486">
    <property type="entry name" value="NUP120_helical"/>
    <property type="match status" value="1"/>
</dbReference>
<keyword evidence="3" id="KW-0539">Nucleus</keyword>
<dbReference type="InterPro" id="IPR059141">
    <property type="entry name" value="Beta-prop_Nup120_160"/>
</dbReference>
<feature type="domain" description="Nucleoporin nup120-like HEAT repeat" evidence="7">
    <location>
        <begin position="892"/>
        <end position="1065"/>
    </location>
</feature>
<evidence type="ECO:0000313" key="9">
    <source>
        <dbReference type="Proteomes" id="UP000319663"/>
    </source>
</evidence>
<comment type="caution">
    <text evidence="8">The sequence shown here is derived from an EMBL/GenBank/DDBJ whole genome shotgun (WGS) entry which is preliminary data.</text>
</comment>
<evidence type="ECO:0000259" key="5">
    <source>
        <dbReference type="Pfam" id="PF11715"/>
    </source>
</evidence>
<dbReference type="STRING" id="5098.A0A507QU00"/>
<dbReference type="InterPro" id="IPR056548">
    <property type="entry name" value="HEAT_Nup120"/>
</dbReference>
<reference evidence="8 9" key="1">
    <citation type="submission" date="2019-06" db="EMBL/GenBank/DDBJ databases">
        <title>Wine fermentation using esterase from Monascus purpureus.</title>
        <authorList>
            <person name="Geng C."/>
            <person name="Zhang Y."/>
        </authorList>
    </citation>
    <scope>NUCLEOTIDE SEQUENCE [LARGE SCALE GENOMIC DNA]</scope>
    <source>
        <strain evidence="8">HQ1</strain>
    </source>
</reference>
<dbReference type="PANTHER" id="PTHR21286">
    <property type="entry name" value="NUCLEAR PORE COMPLEX PROTEIN NUP160"/>
    <property type="match status" value="1"/>
</dbReference>
<dbReference type="EMBL" id="VIFY01000060">
    <property type="protein sequence ID" value="TQB72634.1"/>
    <property type="molecule type" value="Genomic_DNA"/>
</dbReference>
<proteinExistence type="predicted"/>
<evidence type="ECO:0000313" key="8">
    <source>
        <dbReference type="EMBL" id="TQB72634.1"/>
    </source>
</evidence>